<dbReference type="InterPro" id="IPR040694">
    <property type="entry name" value="UGGT_TRXL_2"/>
</dbReference>
<reference evidence="10" key="1">
    <citation type="submission" date="2006-10" db="EMBL/GenBank/DDBJ databases">
        <authorList>
            <person name="Amadeo P."/>
            <person name="Zhao Q."/>
            <person name="Wortman J."/>
            <person name="Fraser-Liggett C."/>
            <person name="Carlton J."/>
        </authorList>
    </citation>
    <scope>NUCLEOTIDE SEQUENCE</scope>
    <source>
        <strain evidence="10">G3</strain>
    </source>
</reference>
<evidence type="ECO:0000259" key="7">
    <source>
        <dbReference type="Pfam" id="PF18401"/>
    </source>
</evidence>
<name>A2FK31_TRIV3</name>
<dbReference type="RefSeq" id="XP_001307670.1">
    <property type="nucleotide sequence ID" value="XM_001307669.1"/>
</dbReference>
<dbReference type="OMA" id="QNHENIR"/>
<keyword evidence="4" id="KW-0256">Endoplasmic reticulum</keyword>
<dbReference type="InterPro" id="IPR040692">
    <property type="entry name" value="UGGT_TRXL_3"/>
</dbReference>
<dbReference type="GO" id="GO:0051082">
    <property type="term" value="F:unfolded protein binding"/>
    <property type="evidence" value="ECO:0000318"/>
    <property type="project" value="GO_Central"/>
</dbReference>
<evidence type="ECO:0000259" key="6">
    <source>
        <dbReference type="Pfam" id="PF18400"/>
    </source>
</evidence>
<evidence type="ECO:0000313" key="11">
    <source>
        <dbReference type="Proteomes" id="UP000001542"/>
    </source>
</evidence>
<evidence type="ECO:0000256" key="5">
    <source>
        <dbReference type="ARBA" id="ARBA00023180"/>
    </source>
</evidence>
<evidence type="ECO:0000256" key="2">
    <source>
        <dbReference type="ARBA" id="ARBA00004319"/>
    </source>
</evidence>
<comment type="cofactor">
    <cofactor evidence="1">
        <name>Ca(2+)</name>
        <dbReference type="ChEBI" id="CHEBI:29108"/>
    </cofactor>
</comment>
<feature type="domain" description="UGGT thioredoxin-like" evidence="6">
    <location>
        <begin position="29"/>
        <end position="182"/>
    </location>
</feature>
<dbReference type="Pfam" id="PF18404">
    <property type="entry name" value="Glyco_transf_24"/>
    <property type="match status" value="1"/>
</dbReference>
<dbReference type="Gene3D" id="3.90.550.10">
    <property type="entry name" value="Spore Coat Polysaccharide Biosynthesis Protein SpsA, Chain A"/>
    <property type="match status" value="1"/>
</dbReference>
<organism evidence="10 11">
    <name type="scientific">Trichomonas vaginalis (strain ATCC PRA-98 / G3)</name>
    <dbReference type="NCBI Taxonomy" id="412133"/>
    <lineage>
        <taxon>Eukaryota</taxon>
        <taxon>Metamonada</taxon>
        <taxon>Parabasalia</taxon>
        <taxon>Trichomonadida</taxon>
        <taxon>Trichomonadidae</taxon>
        <taxon>Trichomonas</taxon>
    </lineage>
</organism>
<dbReference type="UniPathway" id="UPA00378"/>
<dbReference type="PANTHER" id="PTHR11226">
    <property type="entry name" value="UDP-GLUCOSE GLYCOPROTEIN:GLUCOSYLTRANSFERASE"/>
    <property type="match status" value="1"/>
</dbReference>
<reference evidence="10" key="2">
    <citation type="journal article" date="2007" name="Science">
        <title>Draft genome sequence of the sexually transmitted pathogen Trichomonas vaginalis.</title>
        <authorList>
            <person name="Carlton J.M."/>
            <person name="Hirt R.P."/>
            <person name="Silva J.C."/>
            <person name="Delcher A.L."/>
            <person name="Schatz M."/>
            <person name="Zhao Q."/>
            <person name="Wortman J.R."/>
            <person name="Bidwell S.L."/>
            <person name="Alsmark U.C.M."/>
            <person name="Besteiro S."/>
            <person name="Sicheritz-Ponten T."/>
            <person name="Noel C.J."/>
            <person name="Dacks J.B."/>
            <person name="Foster P.G."/>
            <person name="Simillion C."/>
            <person name="Van de Peer Y."/>
            <person name="Miranda-Saavedra D."/>
            <person name="Barton G.J."/>
            <person name="Westrop G.D."/>
            <person name="Mueller S."/>
            <person name="Dessi D."/>
            <person name="Fiori P.L."/>
            <person name="Ren Q."/>
            <person name="Paulsen I."/>
            <person name="Zhang H."/>
            <person name="Bastida-Corcuera F.D."/>
            <person name="Simoes-Barbosa A."/>
            <person name="Brown M.T."/>
            <person name="Hayes R.D."/>
            <person name="Mukherjee M."/>
            <person name="Okumura C.Y."/>
            <person name="Schneider R."/>
            <person name="Smith A.J."/>
            <person name="Vanacova S."/>
            <person name="Villalvazo M."/>
            <person name="Haas B.J."/>
            <person name="Pertea M."/>
            <person name="Feldblyum T.V."/>
            <person name="Utterback T.R."/>
            <person name="Shu C.L."/>
            <person name="Osoegawa K."/>
            <person name="de Jong P.J."/>
            <person name="Hrdy I."/>
            <person name="Horvathova L."/>
            <person name="Zubacova Z."/>
            <person name="Dolezal P."/>
            <person name="Malik S.B."/>
            <person name="Logsdon J.M. Jr."/>
            <person name="Henze K."/>
            <person name="Gupta A."/>
            <person name="Wang C.C."/>
            <person name="Dunne R.L."/>
            <person name="Upcroft J.A."/>
            <person name="Upcroft P."/>
            <person name="White O."/>
            <person name="Salzberg S.L."/>
            <person name="Tang P."/>
            <person name="Chiu C.-H."/>
            <person name="Lee Y.-S."/>
            <person name="Embley T.M."/>
            <person name="Coombs G.H."/>
            <person name="Mottram J.C."/>
            <person name="Tachezy J."/>
            <person name="Fraser-Liggett C.M."/>
            <person name="Johnson P.J."/>
        </authorList>
    </citation>
    <scope>NUCLEOTIDE SEQUENCE [LARGE SCALE GENOMIC DNA]</scope>
    <source>
        <strain evidence="10">G3</strain>
    </source>
</reference>
<protein>
    <submittedName>
        <fullName evidence="10">Uncharacterized protein</fullName>
    </submittedName>
</protein>
<feature type="domain" description="UGGT thioredoxin-like" evidence="8">
    <location>
        <begin position="364"/>
        <end position="613"/>
    </location>
</feature>
<keyword evidence="3" id="KW-0732">Signal</keyword>
<sequence>MFSYLFTLSFSQFLNHAQIKGDIVAPWNKTSIIAETLSFLQDIDHSLYWDYLEQIQQLKKQPKTIDDVLSTMKDFLDYEQFQLLNISLQIHYYSPRVQNNRALGEDSRGSNVRCNNAIIQNIDELPECNSEFFEYEPVYGSGKSKYILYADVDSNDWINLYTNLLSKDSQLKFVLRAYGHSTEQMVLSGYGAQLKPFKYSMEFKVGDQRKKIKATTKAKPAKTFEDIGLKVNLNDVKRSKKTRISTQIIKFIKESKDPLKAISELTQNYPVLLPQLKNITATEDDAKQIQRMVQFIGPGATALFVNGRKLTGYDLNAFTVYQTLLDEYNFHTTLKRVFDVNEESLNNYERAGHTPKPAQQAIIDLRHPDFLYWVNDLEKDEKYVEKYSKSLITFVSDSENWPQVARNVANVIFLLDPAETEDMDVIAFIDDLVEVQYPVRFGYIIVPKHNSAMSKKIYYAYAHLAQKYGIHVAHKFLLRVNDQRSYLDEKTRKRGPIKSSFWKTAFSAVATQRSSPSFDKMTDFYKPSSAESIFLSRLKKHISRVGVSAPAIILNGMIVEAPHPETYLNSFLKEELKQVRELMGNQKIYEDTVDIHNAILKARNAMLRFNPLVQKTRNEFTETLDIGRQNANNQRIFAKWMTEIKYQHGSSFNVKNQTSWLFLNTDDEQCLNELEMYTAEIMNKESSRISVFKKDELPNEIIQNIIGIPPNKITVVFNGRIVRFDPDQFTRYDLQLLEMCEQSYSTSFAMKYLKLSQNSRSLGQSRTHRELSDSLLYMLLHVSHLAHNNMLHTGSPISAFEPGPLNVFRSKLKQNTELSIYASIDPFSFDGQRLASLSSLLGNLSFSFIVNPPPSIEKEHLESLSCFYRFSTDSKGFSFEYMNSSTTYSLVDDVPSSWQTIRTVSNFDIDNIVADDFEKGTHKVRFDLKSLVVEGCESDKNGRIVPAVEYSLYNSKNEFVDETRVIQSNGYWQLMAVPGMYRVRTNADDEFKVVVDSFIHKFEFRESKPDPYVATNRSKIDDGKIHIFYVASGHLYERLMRISILSVVKHTKSPVKLWLLENFASPNFRNSLKEFSEKYKFEYEFCSYKWPRWLPREEARQRTFWGYKILFLDVMFPNDLRRVIYIDSDQIIRTDMRELMTMDFEGKPYAFTPFCNDRPEMQEYRFWEIGYWQNLLNGKPYHISALFAVDLPEYRSLDVGGMMRKGYMDLHNDKESLSNLDQDLPNMMQNRGAPIFSLPQEWLWCGSWCSDETMKKAKTIDLCNNPRTKVGKLEYAKETIPEWIPYDEEANGVFSKEL</sequence>
<dbReference type="Proteomes" id="UP000001542">
    <property type="component" value="Unassembled WGS sequence"/>
</dbReference>
<dbReference type="GO" id="GO:0003980">
    <property type="term" value="F:UDP-glucose:glycoprotein glucosyltransferase activity"/>
    <property type="evidence" value="ECO:0000318"/>
    <property type="project" value="GO_Central"/>
</dbReference>
<dbReference type="GO" id="GO:0018279">
    <property type="term" value="P:protein N-linked glycosylation via asparagine"/>
    <property type="evidence" value="ECO:0000318"/>
    <property type="project" value="GO_Central"/>
</dbReference>
<evidence type="ECO:0000256" key="4">
    <source>
        <dbReference type="ARBA" id="ARBA00022824"/>
    </source>
</evidence>
<evidence type="ECO:0000313" key="10">
    <source>
        <dbReference type="EMBL" id="EAX94740.1"/>
    </source>
</evidence>
<gene>
    <name evidence="10" type="ORF">TVAG_480210</name>
</gene>
<dbReference type="eggNOG" id="KOG1879">
    <property type="taxonomic scope" value="Eukaryota"/>
</dbReference>
<dbReference type="InterPro" id="IPR009448">
    <property type="entry name" value="UDP-g_GGtrans"/>
</dbReference>
<dbReference type="PANTHER" id="PTHR11226:SF0">
    <property type="entry name" value="UDP-GLUCOSE:GLYCOPROTEIN GLUCOSYLTRANSFERASE"/>
    <property type="match status" value="1"/>
</dbReference>
<dbReference type="SUPFAM" id="SSF53448">
    <property type="entry name" value="Nucleotide-diphospho-sugar transferases"/>
    <property type="match status" value="1"/>
</dbReference>
<keyword evidence="11" id="KW-1185">Reference proteome</keyword>
<dbReference type="GO" id="GO:0005788">
    <property type="term" value="C:endoplasmic reticulum lumen"/>
    <property type="evidence" value="ECO:0007669"/>
    <property type="project" value="UniProtKB-SubCell"/>
</dbReference>
<accession>A2FK31</accession>
<dbReference type="Pfam" id="PF18402">
    <property type="entry name" value="Thioredoxin_14"/>
    <property type="match status" value="1"/>
</dbReference>
<evidence type="ECO:0000256" key="1">
    <source>
        <dbReference type="ARBA" id="ARBA00001913"/>
    </source>
</evidence>
<comment type="subcellular location">
    <subcellularLocation>
        <location evidence="2">Endoplasmic reticulum lumen</location>
    </subcellularLocation>
</comment>
<keyword evidence="5" id="KW-0325">Glycoprotein</keyword>
<dbReference type="InterPro" id="IPR040497">
    <property type="entry name" value="Glyco_transf_24"/>
</dbReference>
<evidence type="ECO:0000259" key="9">
    <source>
        <dbReference type="Pfam" id="PF18404"/>
    </source>
</evidence>
<dbReference type="EMBL" id="DS113840">
    <property type="protein sequence ID" value="EAX94740.1"/>
    <property type="molecule type" value="Genomic_DNA"/>
</dbReference>
<dbReference type="InterPro" id="IPR040693">
    <property type="entry name" value="UGGT_TRXL_1"/>
</dbReference>
<evidence type="ECO:0000259" key="8">
    <source>
        <dbReference type="Pfam" id="PF18402"/>
    </source>
</evidence>
<dbReference type="GO" id="GO:0005783">
    <property type="term" value="C:endoplasmic reticulum"/>
    <property type="evidence" value="ECO:0000318"/>
    <property type="project" value="GO_Central"/>
</dbReference>
<dbReference type="VEuPathDB" id="TrichDB:TVAGG3_0218260"/>
<dbReference type="Pfam" id="PF18401">
    <property type="entry name" value="Thioredoxin_13"/>
    <property type="match status" value="1"/>
</dbReference>
<dbReference type="OrthoDB" id="27683at2759"/>
<dbReference type="InterPro" id="IPR029044">
    <property type="entry name" value="Nucleotide-diphossugar_trans"/>
</dbReference>
<dbReference type="STRING" id="5722.A2FK31"/>
<dbReference type="InParanoid" id="A2FK31"/>
<evidence type="ECO:0000256" key="3">
    <source>
        <dbReference type="ARBA" id="ARBA00022729"/>
    </source>
</evidence>
<feature type="domain" description="Glucosyltransferase 24 catalytic" evidence="9">
    <location>
        <begin position="1025"/>
        <end position="1291"/>
    </location>
</feature>
<dbReference type="VEuPathDB" id="TrichDB:TVAG_480210"/>
<dbReference type="Pfam" id="PF18400">
    <property type="entry name" value="Thioredoxin_12"/>
    <property type="match status" value="1"/>
</dbReference>
<proteinExistence type="predicted"/>
<dbReference type="KEGG" id="tva:4752481"/>
<dbReference type="SMR" id="A2FK31"/>
<feature type="domain" description="UGGT thioredoxin-like" evidence="7">
    <location>
        <begin position="233"/>
        <end position="336"/>
    </location>
</feature>